<dbReference type="KEGG" id="brh:RBRH_02941"/>
<feature type="region of interest" description="Disordered" evidence="1">
    <location>
        <begin position="1"/>
        <end position="43"/>
    </location>
</feature>
<dbReference type="AlphaFoldDB" id="E5AQ39"/>
<gene>
    <name evidence="2" type="ordered locus">RBRH_02941</name>
</gene>
<reference evidence="2 3" key="1">
    <citation type="journal article" date="2011" name="J. Bacteriol.">
        <title>Complete genome sequence of Burkholderia rhizoxinica, an endosymbiont of Rhizopus microsporus.</title>
        <authorList>
            <person name="Lackner G."/>
            <person name="Moebius N."/>
            <person name="Partida-Martinez L."/>
            <person name="Hertweck C."/>
        </authorList>
    </citation>
    <scope>NUCLEOTIDE SEQUENCE [LARGE SCALE GENOMIC DNA]</scope>
    <source>
        <strain evidence="3">DSM 19002 / CIP 109453 / HKI 454</strain>
    </source>
</reference>
<protein>
    <submittedName>
        <fullName evidence="2">Uncharacterized protein</fullName>
    </submittedName>
</protein>
<sequence>MEMKRKRTYSESEPIHALPNKRARHWTERSRQRKLSEPTLASDALQDAQQREFHLRTIELIHKSLAGFAQPPQRRLPELEEKNFYYDDQHDANRPDIIYQVKYGPAADISDADKQWLKQYYGEDVTKRYTQYNSKRPFYAEAAQQTGRPLTYQEAAVNEGRDPGSASINHLIASATGQHLINQMTLLHRAGAQQFEEAKKAQSQQGDNIGEEEAESLWKQKRTGLAKQAAAMGRLRGFGRAILADEYARHGYGTELRDVWVATDYNANTLKRNRMAADIQRALEGKTKADRLQAYKNFMANTFDSTGNLRLGHGKGNGRVSTGFDMPITEKATPTPRGRRLFEANYNYGLPEMQVSGRMDNFKPGMFTTVQKTGEPEQNLTSSRWAPRPSNVFQQIAQHVAASGTRLPQPSTARADLSNAQTANRFWFATLRQRMQPQKLHELIAWTRFHSSSSDF</sequence>
<dbReference type="EMBL" id="FR687359">
    <property type="protein sequence ID" value="CBW74721.1"/>
    <property type="molecule type" value="Genomic_DNA"/>
</dbReference>
<dbReference type="eggNOG" id="ENOG5031EPF">
    <property type="taxonomic scope" value="Bacteria"/>
</dbReference>
<evidence type="ECO:0000256" key="1">
    <source>
        <dbReference type="SAM" id="MobiDB-lite"/>
    </source>
</evidence>
<evidence type="ECO:0000313" key="2">
    <source>
        <dbReference type="EMBL" id="CBW74721.1"/>
    </source>
</evidence>
<dbReference type="Proteomes" id="UP000007437">
    <property type="component" value="Chromosome"/>
</dbReference>
<name>E5AQ39_MYCRK</name>
<feature type="compositionally biased region" description="Basic and acidic residues" evidence="1">
    <location>
        <begin position="1"/>
        <end position="14"/>
    </location>
</feature>
<organism evidence="2 3">
    <name type="scientific">Mycetohabitans rhizoxinica (strain DSM 19002 / CIP 109453 / HKI 454)</name>
    <name type="common">Paraburkholderia rhizoxinica</name>
    <dbReference type="NCBI Taxonomy" id="882378"/>
    <lineage>
        <taxon>Bacteria</taxon>
        <taxon>Pseudomonadati</taxon>
        <taxon>Pseudomonadota</taxon>
        <taxon>Betaproteobacteria</taxon>
        <taxon>Burkholderiales</taxon>
        <taxon>Burkholderiaceae</taxon>
        <taxon>Mycetohabitans</taxon>
    </lineage>
</organism>
<feature type="compositionally biased region" description="Basic and acidic residues" evidence="1">
    <location>
        <begin position="25"/>
        <end position="36"/>
    </location>
</feature>
<evidence type="ECO:0000313" key="3">
    <source>
        <dbReference type="Proteomes" id="UP000007437"/>
    </source>
</evidence>
<proteinExistence type="predicted"/>
<dbReference type="HOGENOM" id="CLU_599469_0_0_4"/>
<accession>E5AQ39</accession>
<feature type="region of interest" description="Disordered" evidence="1">
    <location>
        <begin position="310"/>
        <end position="334"/>
    </location>
</feature>